<evidence type="ECO:0000313" key="2">
    <source>
        <dbReference type="Proteomes" id="UP000326509"/>
    </source>
</evidence>
<comment type="caution">
    <text evidence="1">The sequence shown here is derived from an EMBL/GenBank/DDBJ whole genome shotgun (WGS) entry which is preliminary data.</text>
</comment>
<dbReference type="EMBL" id="BKCG01000008">
    <property type="protein sequence ID" value="GER60548.1"/>
    <property type="molecule type" value="Genomic_DNA"/>
</dbReference>
<keyword evidence="2" id="KW-1185">Reference proteome</keyword>
<sequence>MLGSMVQNGKLALCAFAFDKQLNKVDFPTLGNPTIPAFIKNLLSDLNGCKDMFLTEILMRKIHPIQKNIGKLYILFINYLTQPNVHLYQ</sequence>
<organism evidence="1 2">
    <name type="scientific">Patiriisocius marinus</name>
    <dbReference type="NCBI Taxonomy" id="1397112"/>
    <lineage>
        <taxon>Bacteria</taxon>
        <taxon>Pseudomonadati</taxon>
        <taxon>Bacteroidota</taxon>
        <taxon>Flavobacteriia</taxon>
        <taxon>Flavobacteriales</taxon>
        <taxon>Flavobacteriaceae</taxon>
        <taxon>Patiriisocius</taxon>
    </lineage>
</organism>
<dbReference type="Proteomes" id="UP000326509">
    <property type="component" value="Unassembled WGS sequence"/>
</dbReference>
<gene>
    <name evidence="1" type="ORF">ULMA_26560</name>
</gene>
<accession>A0A5J4J3C8</accession>
<proteinExistence type="predicted"/>
<dbReference type="AlphaFoldDB" id="A0A5J4J3C8"/>
<evidence type="ECO:0000313" key="1">
    <source>
        <dbReference type="EMBL" id="GER60548.1"/>
    </source>
</evidence>
<reference evidence="1 2" key="1">
    <citation type="submission" date="2019-08" db="EMBL/GenBank/DDBJ databases">
        <title>Draft genome sequence of Ulvibacter marinus type strain NBRC 109484.</title>
        <authorList>
            <person name="Kawano K."/>
            <person name="Ushijima N."/>
            <person name="Kihara M."/>
            <person name="Itoh H."/>
        </authorList>
    </citation>
    <scope>NUCLEOTIDE SEQUENCE [LARGE SCALE GENOMIC DNA]</scope>
    <source>
        <strain evidence="1 2">NBRC 109484</strain>
    </source>
</reference>
<name>A0A5J4J3C8_9FLAO</name>
<protein>
    <submittedName>
        <fullName evidence="1">Uncharacterized protein</fullName>
    </submittedName>
</protein>